<protein>
    <submittedName>
        <fullName evidence="1">Uncharacterized protein</fullName>
    </submittedName>
</protein>
<accession>A0A7S7M1H7</accession>
<keyword evidence="2" id="KW-1185">Reference proteome</keyword>
<dbReference type="RefSeq" id="WP_194367370.1">
    <property type="nucleotide sequence ID" value="NZ_CP054493.1"/>
</dbReference>
<dbReference type="Proteomes" id="UP000593836">
    <property type="component" value="Chromosome"/>
</dbReference>
<dbReference type="KEGG" id="smas:HUE87_03575"/>
<reference evidence="1 2" key="1">
    <citation type="submission" date="2020-05" db="EMBL/GenBank/DDBJ databases">
        <title>Sulfurimonas marisnigri, sp. nov., and Sulfurimonas baltica, sp. nov., manganese oxide reducing chemolithoautotrophs of the class Epsilonproteobacteria isolated from the pelagic redoxclines of the Black and Baltic Seas and emended description of the genus Sulfurimonas.</title>
        <authorList>
            <person name="Henkel J.V."/>
            <person name="Laudan C."/>
            <person name="Werner J."/>
            <person name="Neu T."/>
            <person name="Plewe S."/>
            <person name="Sproer C."/>
            <person name="Bunk B."/>
            <person name="Schulz-Vogt H.N."/>
        </authorList>
    </citation>
    <scope>NUCLEOTIDE SEQUENCE [LARGE SCALE GENOMIC DNA]</scope>
    <source>
        <strain evidence="1 2">SoZ1</strain>
    </source>
</reference>
<evidence type="ECO:0000313" key="2">
    <source>
        <dbReference type="Proteomes" id="UP000593836"/>
    </source>
</evidence>
<dbReference type="EMBL" id="CP054493">
    <property type="protein sequence ID" value="QOY55329.1"/>
    <property type="molecule type" value="Genomic_DNA"/>
</dbReference>
<name>A0A7S7M1H7_9BACT</name>
<organism evidence="1 2">
    <name type="scientific">Candidatus Sulfurimonas marisnigri</name>
    <dbReference type="NCBI Taxonomy" id="2740405"/>
    <lineage>
        <taxon>Bacteria</taxon>
        <taxon>Pseudomonadati</taxon>
        <taxon>Campylobacterota</taxon>
        <taxon>Epsilonproteobacteria</taxon>
        <taxon>Campylobacterales</taxon>
        <taxon>Sulfurimonadaceae</taxon>
        <taxon>Sulfurimonas</taxon>
    </lineage>
</organism>
<dbReference type="AlphaFoldDB" id="A0A7S7M1H7"/>
<evidence type="ECO:0000313" key="1">
    <source>
        <dbReference type="EMBL" id="QOY55329.1"/>
    </source>
</evidence>
<sequence>MNNRNSIGDVVRYISKQPKLDQRLGVKKICQLIEQKPVTKENMQQVKVALEEEGAQAYKSGEYPVLSNLKDYKFLLYVDFSNNFSDYSMSKKSESDFMFQEECEQYQKAYTEYSLVNKRVLLKKRLDDLGVNVNVDNNMFYEDITGEQLFDLDDVIINIPEVNELLADGSYIINAGGIIRIYVLTRCAMQVALNNLKRMPYPIDPVFYKTFSGGTWEDGIQPPDFPPCEDIPLDCVFEEIEGVKTLVVGSSESFDILLGKGLIDKYNSLEDYKIFKYYFSSL</sequence>
<gene>
    <name evidence="1" type="ORF">HUE87_03575</name>
</gene>
<proteinExistence type="predicted"/>